<proteinExistence type="predicted"/>
<dbReference type="InterPro" id="IPR036388">
    <property type="entry name" value="WH-like_DNA-bd_sf"/>
</dbReference>
<dbReference type="SUPFAM" id="SSF46689">
    <property type="entry name" value="Homeodomain-like"/>
    <property type="match status" value="1"/>
</dbReference>
<accession>A0A8H7VEY8</accession>
<dbReference type="GO" id="GO:0006313">
    <property type="term" value="P:DNA transposition"/>
    <property type="evidence" value="ECO:0007669"/>
    <property type="project" value="InterPro"/>
</dbReference>
<dbReference type="Pfam" id="PF13518">
    <property type="entry name" value="HTH_28"/>
    <property type="match status" value="1"/>
</dbReference>
<dbReference type="AlphaFoldDB" id="A0A8H7VEY8"/>
<evidence type="ECO:0000259" key="4">
    <source>
        <dbReference type="Pfam" id="PF13518"/>
    </source>
</evidence>
<name>A0A8H7VEY8_9FUNG</name>
<dbReference type="Pfam" id="PF13358">
    <property type="entry name" value="DDE_3"/>
    <property type="match status" value="1"/>
</dbReference>
<evidence type="ECO:0000259" key="2">
    <source>
        <dbReference type="Pfam" id="PF01498"/>
    </source>
</evidence>
<dbReference type="Pfam" id="PF01498">
    <property type="entry name" value="HTH_Tnp_Tc3_2"/>
    <property type="match status" value="1"/>
</dbReference>
<dbReference type="OrthoDB" id="2446457at2759"/>
<evidence type="ECO:0000259" key="3">
    <source>
        <dbReference type="Pfam" id="PF13358"/>
    </source>
</evidence>
<dbReference type="GO" id="GO:0003677">
    <property type="term" value="F:DNA binding"/>
    <property type="evidence" value="ECO:0007669"/>
    <property type="project" value="InterPro"/>
</dbReference>
<comment type="caution">
    <text evidence="5">The sequence shown here is derived from an EMBL/GenBank/DDBJ whole genome shotgun (WGS) entry which is preliminary data.</text>
</comment>
<dbReference type="Gene3D" id="1.10.10.10">
    <property type="entry name" value="Winged helix-like DNA-binding domain superfamily/Winged helix DNA-binding domain"/>
    <property type="match status" value="1"/>
</dbReference>
<dbReference type="PANTHER" id="PTHR46068">
    <property type="entry name" value="PROTEIN CBG27172"/>
    <property type="match status" value="1"/>
</dbReference>
<evidence type="ECO:0000256" key="1">
    <source>
        <dbReference type="SAM" id="MobiDB-lite"/>
    </source>
</evidence>
<dbReference type="Gene3D" id="3.30.420.10">
    <property type="entry name" value="Ribonuclease H-like superfamily/Ribonuclease H"/>
    <property type="match status" value="1"/>
</dbReference>
<evidence type="ECO:0008006" key="7">
    <source>
        <dbReference type="Google" id="ProtNLM"/>
    </source>
</evidence>
<dbReference type="InterPro" id="IPR038717">
    <property type="entry name" value="Tc1-like_DDE_dom"/>
</dbReference>
<reference evidence="5 6" key="1">
    <citation type="submission" date="2020-12" db="EMBL/GenBank/DDBJ databases">
        <title>Metabolic potential, ecology and presence of endohyphal bacteria is reflected in genomic diversity of Mucoromycotina.</title>
        <authorList>
            <person name="Muszewska A."/>
            <person name="Okrasinska A."/>
            <person name="Steczkiewicz K."/>
            <person name="Drgas O."/>
            <person name="Orlowska M."/>
            <person name="Perlinska-Lenart U."/>
            <person name="Aleksandrzak-Piekarczyk T."/>
            <person name="Szatraj K."/>
            <person name="Zielenkiewicz U."/>
            <person name="Pilsyk S."/>
            <person name="Malc E."/>
            <person name="Mieczkowski P."/>
            <person name="Kruszewska J.S."/>
            <person name="Biernat P."/>
            <person name="Pawlowska J."/>
        </authorList>
    </citation>
    <scope>NUCLEOTIDE SEQUENCE [LARGE SCALE GENOMIC DNA]</scope>
    <source>
        <strain evidence="5 6">CBS 142.35</strain>
    </source>
</reference>
<dbReference type="InterPro" id="IPR055247">
    <property type="entry name" value="InsJ-like_HTH"/>
</dbReference>
<dbReference type="InterPro" id="IPR009057">
    <property type="entry name" value="Homeodomain-like_sf"/>
</dbReference>
<feature type="region of interest" description="Disordered" evidence="1">
    <location>
        <begin position="43"/>
        <end position="64"/>
    </location>
</feature>
<feature type="domain" description="Transposase Tc1-like" evidence="2">
    <location>
        <begin position="66"/>
        <end position="128"/>
    </location>
</feature>
<evidence type="ECO:0000313" key="6">
    <source>
        <dbReference type="Proteomes" id="UP000646827"/>
    </source>
</evidence>
<organism evidence="5 6">
    <name type="scientific">Circinella minor</name>
    <dbReference type="NCBI Taxonomy" id="1195481"/>
    <lineage>
        <taxon>Eukaryota</taxon>
        <taxon>Fungi</taxon>
        <taxon>Fungi incertae sedis</taxon>
        <taxon>Mucoromycota</taxon>
        <taxon>Mucoromycotina</taxon>
        <taxon>Mucoromycetes</taxon>
        <taxon>Mucorales</taxon>
        <taxon>Lichtheimiaceae</taxon>
        <taxon>Circinella</taxon>
    </lineage>
</organism>
<dbReference type="GO" id="GO:0015074">
    <property type="term" value="P:DNA integration"/>
    <property type="evidence" value="ECO:0007669"/>
    <property type="project" value="InterPro"/>
</dbReference>
<feature type="domain" description="Tc1-like transposase DDE" evidence="3">
    <location>
        <begin position="162"/>
        <end position="275"/>
    </location>
</feature>
<dbReference type="InterPro" id="IPR036397">
    <property type="entry name" value="RNaseH_sf"/>
</dbReference>
<feature type="domain" description="Insertion element IS150 protein InsJ-like helix-turn-helix" evidence="4">
    <location>
        <begin position="7"/>
        <end position="58"/>
    </location>
</feature>
<dbReference type="PANTHER" id="PTHR46068:SF1">
    <property type="entry name" value="TRANSPOSASE IS30-LIKE HTH DOMAIN-CONTAINING PROTEIN"/>
    <property type="match status" value="1"/>
</dbReference>
<dbReference type="InterPro" id="IPR002492">
    <property type="entry name" value="Transposase_Tc1-like"/>
</dbReference>
<gene>
    <name evidence="5" type="ORF">INT45_012486</name>
</gene>
<sequence length="359" mass="41677">MAHSNEKRISAITLYQSNKSSTEISEQIKVPLRTVERWIQTFKETGEMQKKNSSGRPKKLNERDERQIVRAAKLNRRQTLSDITNVSAVKVSTRTIRCTLHAHNVFSRIAKKKPFLHPRHIEGRRKFTDESTFETGKNSRIVRVWRECHEVDYLECMTPSFKSQRSSVMIWEAITYGRKSNLVFMDKNKRTAVDSVDQVYAGELYSFWNTLDDPVLMEDGAPVHRANAPKVWREKNRVIKLDWPAQSPDLNPIEHVWMIMKTEVQKKMFNRPKTLELMKIAIQESWDEIPIEKINTLVDSVPSRLKLVKKACGRSTKTGDQPYDAFHGLQRANEELLILLKDEATSVVKYAKTIYCKAT</sequence>
<evidence type="ECO:0000313" key="5">
    <source>
        <dbReference type="EMBL" id="KAG2216397.1"/>
    </source>
</evidence>
<protein>
    <recommendedName>
        <fullName evidence="7">Tc1-like transposase DDE domain-containing protein</fullName>
    </recommendedName>
</protein>
<dbReference type="Proteomes" id="UP000646827">
    <property type="component" value="Unassembled WGS sequence"/>
</dbReference>
<keyword evidence="6" id="KW-1185">Reference proteome</keyword>
<dbReference type="EMBL" id="JAEPRB010000411">
    <property type="protein sequence ID" value="KAG2216397.1"/>
    <property type="molecule type" value="Genomic_DNA"/>
</dbReference>